<dbReference type="EMBL" id="JAAQPH010000037">
    <property type="protein sequence ID" value="NIA72261.1"/>
    <property type="molecule type" value="Genomic_DNA"/>
</dbReference>
<gene>
    <name evidence="2" type="ORF">HBA54_27080</name>
</gene>
<dbReference type="RefSeq" id="WP_167231318.1">
    <property type="nucleotide sequence ID" value="NZ_JAAQPH010000037.1"/>
</dbReference>
<dbReference type="SUPFAM" id="SSF51658">
    <property type="entry name" value="Xylose isomerase-like"/>
    <property type="match status" value="1"/>
</dbReference>
<proteinExistence type="predicted"/>
<evidence type="ECO:0000313" key="3">
    <source>
        <dbReference type="Proteomes" id="UP000761264"/>
    </source>
</evidence>
<evidence type="ECO:0000259" key="1">
    <source>
        <dbReference type="Pfam" id="PF01261"/>
    </source>
</evidence>
<dbReference type="PANTHER" id="PTHR12110:SF21">
    <property type="entry name" value="XYLOSE ISOMERASE-LIKE TIM BARREL DOMAIN-CONTAINING PROTEIN"/>
    <property type="match status" value="1"/>
</dbReference>
<name>A0A967F3P4_9PROT</name>
<evidence type="ECO:0000313" key="2">
    <source>
        <dbReference type="EMBL" id="NIA72261.1"/>
    </source>
</evidence>
<accession>A0A967F3P4</accession>
<comment type="caution">
    <text evidence="2">The sequence shown here is derived from an EMBL/GenBank/DDBJ whole genome shotgun (WGS) entry which is preliminary data.</text>
</comment>
<dbReference type="Pfam" id="PF01261">
    <property type="entry name" value="AP_endonuc_2"/>
    <property type="match status" value="1"/>
</dbReference>
<sequence>MVRVALCNELLAAEGKSLAMQSRIAAELGYMGLELAPGTLGEIPHSLSDAAVFEIRETVEEHGLCVTGLHWLLAPYPHLSITDPSVAAETREVLCGLIDLCARLGGAVLVHGSPAQRRPLPGDSAAETRNRVAEFFRPVAATAESAGVVYCLEPLSPAETSFLNRVAEAAEIVEAIGSPNFRTMIDTSAAGQAEDAAVADLIRTWVPTGLIGHIQVNDTNRGAPGMGHDPFNDILRALRDTGWNRPVAVEPFVIEGDATRTFAIGIETVKTAWEAAS</sequence>
<reference evidence="2" key="1">
    <citation type="submission" date="2020-03" db="EMBL/GenBank/DDBJ databases">
        <title>Genome of Pelagibius litoralis DSM 21314T.</title>
        <authorList>
            <person name="Wang G."/>
        </authorList>
    </citation>
    <scope>NUCLEOTIDE SEQUENCE</scope>
    <source>
        <strain evidence="2">DSM 21314</strain>
    </source>
</reference>
<keyword evidence="2" id="KW-0413">Isomerase</keyword>
<dbReference type="Gene3D" id="3.20.20.150">
    <property type="entry name" value="Divalent-metal-dependent TIM barrel enzymes"/>
    <property type="match status" value="1"/>
</dbReference>
<feature type="domain" description="Xylose isomerase-like TIM barrel" evidence="1">
    <location>
        <begin position="23"/>
        <end position="255"/>
    </location>
</feature>
<dbReference type="InterPro" id="IPR013022">
    <property type="entry name" value="Xyl_isomerase-like_TIM-brl"/>
</dbReference>
<dbReference type="PANTHER" id="PTHR12110">
    <property type="entry name" value="HYDROXYPYRUVATE ISOMERASE"/>
    <property type="match status" value="1"/>
</dbReference>
<dbReference type="InterPro" id="IPR036237">
    <property type="entry name" value="Xyl_isomerase-like_sf"/>
</dbReference>
<organism evidence="2 3">
    <name type="scientific">Pelagibius litoralis</name>
    <dbReference type="NCBI Taxonomy" id="374515"/>
    <lineage>
        <taxon>Bacteria</taxon>
        <taxon>Pseudomonadati</taxon>
        <taxon>Pseudomonadota</taxon>
        <taxon>Alphaproteobacteria</taxon>
        <taxon>Rhodospirillales</taxon>
        <taxon>Rhodovibrionaceae</taxon>
        <taxon>Pelagibius</taxon>
    </lineage>
</organism>
<dbReference type="Proteomes" id="UP000761264">
    <property type="component" value="Unassembled WGS sequence"/>
</dbReference>
<keyword evidence="3" id="KW-1185">Reference proteome</keyword>
<dbReference type="InterPro" id="IPR050312">
    <property type="entry name" value="IolE/XylAMocC-like"/>
</dbReference>
<dbReference type="GO" id="GO:0016853">
    <property type="term" value="F:isomerase activity"/>
    <property type="evidence" value="ECO:0007669"/>
    <property type="project" value="UniProtKB-KW"/>
</dbReference>
<protein>
    <submittedName>
        <fullName evidence="2">Sugar phosphate isomerase/epimerase</fullName>
    </submittedName>
</protein>
<dbReference type="AlphaFoldDB" id="A0A967F3P4"/>